<comment type="caution">
    <text evidence="12">The sequence shown here is derived from an EMBL/GenBank/DDBJ whole genome shotgun (WGS) entry which is preliminary data.</text>
</comment>
<evidence type="ECO:0000313" key="12">
    <source>
        <dbReference type="EMBL" id="CAE8592283.1"/>
    </source>
</evidence>
<feature type="domain" description="Protein kinase" evidence="10">
    <location>
        <begin position="113"/>
        <end position="406"/>
    </location>
</feature>
<evidence type="ECO:0000256" key="4">
    <source>
        <dbReference type="ARBA" id="ARBA00022741"/>
    </source>
</evidence>
<sequence length="777" mass="83869">VHSQERISAYGSGKDAGFAGFFPSCGGHLPSRENSLAFLTQPTCCIPSSQASTSTHELVLIGQSPILGDYVKEFREEGPLGALGGEAFVDDRGLQRYALSLGANVNTRFEDCYRLDKQLGDGSFGNVYQAVPSSSSQALAPRRVAVKVFIVSRETLSKEVSRNENLSSDQKRRKCFLSEVAMLARLEHPHIVRMYGSFQSAETLNVVLEICRGGELYACLVRRIQEEDSHGRHGCIDERTGQLYFRQMLLAISYLHSQRIVHRDIKPENFLLLGEVGSDEADLLKLCDFGTATLLTDEHPRSTVNIGTLSYTAPEVYAHRGAALPADMWSLGVVLYVMLTGTNPFRSGKDCPKTETVRRIKNALFSKERTSWLSLSASGTDLVSGLLLLDETRRVTCFQALDHGWLADCRPTLSPEDPEVSQRVVRKLWPAMMRLQQLEEAQRIALAAFAMVTTEADLPDPRAWRELFLLFDEDHDGGLSMEECCDGLRKFLGPEVSDDDLRAIASAADLDGSGSIDWVEWIAIAWLSSDSECWQALDRTMGNGSSGGAAGEVFPSLSKFVRAANALPLVARVCGHEKGIVQVTTDEFEEAQAAALKLAEDAKSGKLQEDMRVAAAAAAAAATAAATKLAEDAKSGKLEQDVKDAAAAAQVAAAKLVEDAKSGKLEAEVKAAAGAAQGELSAAVAITFEQNGKPLDVIFTKRPLGFVYGPQANTGCCASGNSGKWVVTKITAGVEQVKPLKLGAVIVKINGVEVGTSMDKPEFDELIKSTAKLLAEA</sequence>
<dbReference type="PROSITE" id="PS50011">
    <property type="entry name" value="PROTEIN_KINASE_DOM"/>
    <property type="match status" value="1"/>
</dbReference>
<dbReference type="EMBL" id="CAJNNV010005587">
    <property type="protein sequence ID" value="CAE8592283.1"/>
    <property type="molecule type" value="Genomic_DNA"/>
</dbReference>
<dbReference type="PROSITE" id="PS00108">
    <property type="entry name" value="PROTEIN_KINASE_ST"/>
    <property type="match status" value="1"/>
</dbReference>
<dbReference type="Pfam" id="PF00069">
    <property type="entry name" value="Pkinase"/>
    <property type="match status" value="1"/>
</dbReference>
<dbReference type="GO" id="GO:0005524">
    <property type="term" value="F:ATP binding"/>
    <property type="evidence" value="ECO:0007669"/>
    <property type="project" value="UniProtKB-UniRule"/>
</dbReference>
<reference evidence="12" key="1">
    <citation type="submission" date="2021-02" db="EMBL/GenBank/DDBJ databases">
        <authorList>
            <person name="Dougan E. K."/>
            <person name="Rhodes N."/>
            <person name="Thang M."/>
            <person name="Chan C."/>
        </authorList>
    </citation>
    <scope>NUCLEOTIDE SEQUENCE</scope>
</reference>
<dbReference type="InterPro" id="IPR008271">
    <property type="entry name" value="Ser/Thr_kinase_AS"/>
</dbReference>
<dbReference type="InterPro" id="IPR002048">
    <property type="entry name" value="EF_hand_dom"/>
</dbReference>
<dbReference type="SMART" id="SM00220">
    <property type="entry name" value="S_TKc"/>
    <property type="match status" value="1"/>
</dbReference>
<dbReference type="InterPro" id="IPR011992">
    <property type="entry name" value="EF-hand-dom_pair"/>
</dbReference>
<dbReference type="SMART" id="SM00054">
    <property type="entry name" value="EFh"/>
    <property type="match status" value="2"/>
</dbReference>
<evidence type="ECO:0008006" key="14">
    <source>
        <dbReference type="Google" id="ProtNLM"/>
    </source>
</evidence>
<feature type="non-terminal residue" evidence="12">
    <location>
        <position position="1"/>
    </location>
</feature>
<keyword evidence="2" id="KW-0723">Serine/threonine-protein kinase</keyword>
<dbReference type="CDD" id="cd00051">
    <property type="entry name" value="EFh"/>
    <property type="match status" value="1"/>
</dbReference>
<keyword evidence="4 9" id="KW-0547">Nucleotide-binding</keyword>
<keyword evidence="7 9" id="KW-0067">ATP-binding</keyword>
<dbReference type="PROSITE" id="PS00018">
    <property type="entry name" value="EF_HAND_1"/>
    <property type="match status" value="1"/>
</dbReference>
<evidence type="ECO:0000256" key="8">
    <source>
        <dbReference type="ARBA" id="ARBA00024334"/>
    </source>
</evidence>
<keyword evidence="13" id="KW-1185">Reference proteome</keyword>
<dbReference type="InterPro" id="IPR011009">
    <property type="entry name" value="Kinase-like_dom_sf"/>
</dbReference>
<evidence type="ECO:0000313" key="13">
    <source>
        <dbReference type="Proteomes" id="UP000654075"/>
    </source>
</evidence>
<organism evidence="12 13">
    <name type="scientific">Polarella glacialis</name>
    <name type="common">Dinoflagellate</name>
    <dbReference type="NCBI Taxonomy" id="89957"/>
    <lineage>
        <taxon>Eukaryota</taxon>
        <taxon>Sar</taxon>
        <taxon>Alveolata</taxon>
        <taxon>Dinophyceae</taxon>
        <taxon>Suessiales</taxon>
        <taxon>Suessiaceae</taxon>
        <taxon>Polarella</taxon>
    </lineage>
</organism>
<evidence type="ECO:0000259" key="11">
    <source>
        <dbReference type="PROSITE" id="PS50222"/>
    </source>
</evidence>
<dbReference type="PROSITE" id="PS00107">
    <property type="entry name" value="PROTEIN_KINASE_ATP"/>
    <property type="match status" value="1"/>
</dbReference>
<dbReference type="SUPFAM" id="SSF56112">
    <property type="entry name" value="Protein kinase-like (PK-like)"/>
    <property type="match status" value="1"/>
</dbReference>
<dbReference type="AlphaFoldDB" id="A0A813E2U6"/>
<dbReference type="Gene3D" id="1.10.510.10">
    <property type="entry name" value="Transferase(Phosphotransferase) domain 1"/>
    <property type="match status" value="1"/>
</dbReference>
<keyword evidence="6" id="KW-0106">Calcium</keyword>
<evidence type="ECO:0000256" key="3">
    <source>
        <dbReference type="ARBA" id="ARBA00022679"/>
    </source>
</evidence>
<evidence type="ECO:0000259" key="10">
    <source>
        <dbReference type="PROSITE" id="PS50011"/>
    </source>
</evidence>
<dbReference type="OrthoDB" id="40902at2759"/>
<evidence type="ECO:0000256" key="1">
    <source>
        <dbReference type="ARBA" id="ARBA00001946"/>
    </source>
</evidence>
<keyword evidence="5" id="KW-0418">Kinase</keyword>
<keyword evidence="3" id="KW-0808">Transferase</keyword>
<dbReference type="InterPro" id="IPR000719">
    <property type="entry name" value="Prot_kinase_dom"/>
</dbReference>
<evidence type="ECO:0000256" key="2">
    <source>
        <dbReference type="ARBA" id="ARBA00022527"/>
    </source>
</evidence>
<comment type="cofactor">
    <cofactor evidence="1">
        <name>Mg(2+)</name>
        <dbReference type="ChEBI" id="CHEBI:18420"/>
    </cofactor>
</comment>
<gene>
    <name evidence="12" type="ORF">PGLA1383_LOCUS10939</name>
</gene>
<dbReference type="Proteomes" id="UP000654075">
    <property type="component" value="Unassembled WGS sequence"/>
</dbReference>
<proteinExistence type="inferred from homology"/>
<evidence type="ECO:0000256" key="7">
    <source>
        <dbReference type="ARBA" id="ARBA00022840"/>
    </source>
</evidence>
<dbReference type="GO" id="GO:0004674">
    <property type="term" value="F:protein serine/threonine kinase activity"/>
    <property type="evidence" value="ECO:0007669"/>
    <property type="project" value="UniProtKB-KW"/>
</dbReference>
<dbReference type="SUPFAM" id="SSF47473">
    <property type="entry name" value="EF-hand"/>
    <property type="match status" value="1"/>
</dbReference>
<dbReference type="PROSITE" id="PS50222">
    <property type="entry name" value="EF_HAND_2"/>
    <property type="match status" value="1"/>
</dbReference>
<feature type="domain" description="EF-hand" evidence="11">
    <location>
        <begin position="459"/>
        <end position="494"/>
    </location>
</feature>
<dbReference type="InterPro" id="IPR018247">
    <property type="entry name" value="EF_Hand_1_Ca_BS"/>
</dbReference>
<name>A0A813E2U6_POLGL</name>
<comment type="similarity">
    <text evidence="8">Belongs to the protein kinase superfamily. Ser/Thr protein kinase family. CDPK subfamily.</text>
</comment>
<dbReference type="InterPro" id="IPR050205">
    <property type="entry name" value="CDPK_Ser/Thr_kinases"/>
</dbReference>
<evidence type="ECO:0000256" key="9">
    <source>
        <dbReference type="PROSITE-ProRule" id="PRU10141"/>
    </source>
</evidence>
<protein>
    <recommendedName>
        <fullName evidence="14">Non-specific serine/threonine protein kinase</fullName>
    </recommendedName>
</protein>
<evidence type="ECO:0000256" key="5">
    <source>
        <dbReference type="ARBA" id="ARBA00022777"/>
    </source>
</evidence>
<dbReference type="PANTHER" id="PTHR24349">
    <property type="entry name" value="SERINE/THREONINE-PROTEIN KINASE"/>
    <property type="match status" value="1"/>
</dbReference>
<accession>A0A813E2U6</accession>
<feature type="binding site" evidence="9">
    <location>
        <position position="147"/>
    </location>
    <ligand>
        <name>ATP</name>
        <dbReference type="ChEBI" id="CHEBI:30616"/>
    </ligand>
</feature>
<dbReference type="InterPro" id="IPR017441">
    <property type="entry name" value="Protein_kinase_ATP_BS"/>
</dbReference>
<dbReference type="Gene3D" id="1.10.238.10">
    <property type="entry name" value="EF-hand"/>
    <property type="match status" value="1"/>
</dbReference>
<dbReference type="GO" id="GO:0005509">
    <property type="term" value="F:calcium ion binding"/>
    <property type="evidence" value="ECO:0007669"/>
    <property type="project" value="InterPro"/>
</dbReference>
<evidence type="ECO:0000256" key="6">
    <source>
        <dbReference type="ARBA" id="ARBA00022837"/>
    </source>
</evidence>